<keyword evidence="1" id="KW-0808">Transferase</keyword>
<comment type="caution">
    <text evidence="1">The sequence shown here is derived from an EMBL/GenBank/DDBJ whole genome shotgun (WGS) entry which is preliminary data.</text>
</comment>
<name>A0ACC2SIK3_9FUNG</name>
<dbReference type="EMBL" id="QTSX02005025">
    <property type="protein sequence ID" value="KAJ9062099.1"/>
    <property type="molecule type" value="Genomic_DNA"/>
</dbReference>
<evidence type="ECO:0000313" key="2">
    <source>
        <dbReference type="Proteomes" id="UP001165960"/>
    </source>
</evidence>
<accession>A0ACC2SIK3</accession>
<protein>
    <submittedName>
        <fullName evidence="1">Serine hydroxymethyltransferase, cytosolic</fullName>
        <ecNumber evidence="1">2.1.2.1</ecNumber>
    </submittedName>
</protein>
<keyword evidence="2" id="KW-1185">Reference proteome</keyword>
<sequence length="357" mass="39302">MKPHDRLMGLDLPHGGHLSHGYQTSTKKISAVSAYFETFPYQLDQATGLIDYKALEHSSQLYRPKIIIAGASAYPRNIDYAWMKTIADKCGAYLMADMAHISGLVAAKVIPGPFEHADIVTTTTHKSLRGPRGSLIFFRKGVRSTSKSGKDIMYTLENNINFSVFPGHQGGPHNHTISALAVALKQANSDIFRQYQKDVLENNQFFGHELKRLGYTLVSGGTDTHLLLIDLKSKGIDGARVESVLELVNIAANKNTVPGDRSAFIPGGLRVGTPAMTSRGLQREDFADIAKYIDEAVNIAIKLEKENGTSKLKDFKLNLSQIATTDADIQALKAKVVEFSRRFPTIGFQEDSMKYAN</sequence>
<evidence type="ECO:0000313" key="1">
    <source>
        <dbReference type="EMBL" id="KAJ9062099.1"/>
    </source>
</evidence>
<proteinExistence type="predicted"/>
<reference evidence="1" key="1">
    <citation type="submission" date="2022-04" db="EMBL/GenBank/DDBJ databases">
        <title>Genome of the entomopathogenic fungus Entomophthora muscae.</title>
        <authorList>
            <person name="Elya C."/>
            <person name="Lovett B.R."/>
            <person name="Lee E."/>
            <person name="Macias A.M."/>
            <person name="Hajek A.E."/>
            <person name="De Bivort B.L."/>
            <person name="Kasson M.T."/>
            <person name="De Fine Licht H.H."/>
            <person name="Stajich J.E."/>
        </authorList>
    </citation>
    <scope>NUCLEOTIDE SEQUENCE</scope>
    <source>
        <strain evidence="1">Berkeley</strain>
    </source>
</reference>
<organism evidence="1 2">
    <name type="scientific">Entomophthora muscae</name>
    <dbReference type="NCBI Taxonomy" id="34485"/>
    <lineage>
        <taxon>Eukaryota</taxon>
        <taxon>Fungi</taxon>
        <taxon>Fungi incertae sedis</taxon>
        <taxon>Zoopagomycota</taxon>
        <taxon>Entomophthoromycotina</taxon>
        <taxon>Entomophthoromycetes</taxon>
        <taxon>Entomophthorales</taxon>
        <taxon>Entomophthoraceae</taxon>
        <taxon>Entomophthora</taxon>
    </lineage>
</organism>
<dbReference type="Proteomes" id="UP001165960">
    <property type="component" value="Unassembled WGS sequence"/>
</dbReference>
<gene>
    <name evidence="1" type="primary">SHM2_2</name>
    <name evidence="1" type="ORF">DSO57_1014328</name>
</gene>
<dbReference type="EC" id="2.1.2.1" evidence="1"/>